<reference evidence="1" key="3">
    <citation type="submission" date="2020-10" db="EMBL/GenBank/DDBJ databases">
        <authorList>
            <consortium name="NCBI Pathogen Detection Project"/>
        </authorList>
    </citation>
    <scope>NUCLEOTIDE SEQUENCE</scope>
    <source>
        <strain evidence="1">CAVp300</strain>
    </source>
</reference>
<dbReference type="Proteomes" id="UP000867740">
    <property type="component" value="Unassembled WGS sequence"/>
</dbReference>
<dbReference type="EMBL" id="MWPR01000041">
    <property type="protein sequence ID" value="ORJ48407.1"/>
    <property type="molecule type" value="Genomic_DNA"/>
</dbReference>
<reference evidence="2 3" key="1">
    <citation type="submission" date="2017-02" db="EMBL/GenBank/DDBJ databases">
        <title>Draft genome sequence of a Kluyvera intermedia isolate from a patient with a pancreatic abscess.</title>
        <authorList>
            <person name="Thele R."/>
        </authorList>
    </citation>
    <scope>NUCLEOTIDE SEQUENCE [LARGE SCALE GENOMIC DNA]</scope>
    <source>
        <strain evidence="2 3">FOSA7093</strain>
    </source>
</reference>
<protein>
    <submittedName>
        <fullName evidence="1">Two-component-system connector protein YcgZ</fullName>
    </submittedName>
</protein>
<evidence type="ECO:0000313" key="2">
    <source>
        <dbReference type="EMBL" id="ORJ48407.1"/>
    </source>
</evidence>
<dbReference type="AlphaFoldDB" id="A0A9P3TBN2"/>
<sequence>MRQNGYLPDTTNAIARYFSAADLPSQQETLGEIVVDILRDGRQLNRKSLCTKLLCRLEQASTSEEERHYQGLISLLFGND</sequence>
<dbReference type="EMBL" id="DACSUM010000039">
    <property type="protein sequence ID" value="HAT3583666.1"/>
    <property type="molecule type" value="Genomic_DNA"/>
</dbReference>
<dbReference type="Proteomes" id="UP000192521">
    <property type="component" value="Unassembled WGS sequence"/>
</dbReference>
<evidence type="ECO:0000313" key="3">
    <source>
        <dbReference type="Proteomes" id="UP000192521"/>
    </source>
</evidence>
<name>A0A9P3TBN2_KLUIN</name>
<proteinExistence type="predicted"/>
<dbReference type="NCBIfam" id="NF040640">
    <property type="entry name" value="YcgZ_fam"/>
    <property type="match status" value="1"/>
</dbReference>
<dbReference type="OrthoDB" id="6420902at2"/>
<keyword evidence="3" id="KW-1185">Reference proteome</keyword>
<organism evidence="1 4">
    <name type="scientific">Kluyvera intermedia</name>
    <name type="common">Enterobacter intermedius</name>
    <dbReference type="NCBI Taxonomy" id="61648"/>
    <lineage>
        <taxon>Bacteria</taxon>
        <taxon>Pseudomonadati</taxon>
        <taxon>Pseudomonadota</taxon>
        <taxon>Gammaproteobacteria</taxon>
        <taxon>Enterobacterales</taxon>
        <taxon>Enterobacteriaceae</taxon>
        <taxon>Kluyvera</taxon>
    </lineage>
</organism>
<gene>
    <name evidence="2" type="ORF">B2M27_20740</name>
    <name evidence="1" type="ORF">I8531_004015</name>
</gene>
<reference evidence="1" key="2">
    <citation type="journal article" date="2018" name="Genome Biol.">
        <title>SKESA: strategic k-mer extension for scrupulous assemblies.</title>
        <authorList>
            <person name="Souvorov A."/>
            <person name="Agarwala R."/>
            <person name="Lipman D.J."/>
        </authorList>
    </citation>
    <scope>NUCLEOTIDE SEQUENCE</scope>
    <source>
        <strain evidence="1">CAVp300</strain>
    </source>
</reference>
<evidence type="ECO:0000313" key="4">
    <source>
        <dbReference type="Proteomes" id="UP000867740"/>
    </source>
</evidence>
<comment type="caution">
    <text evidence="1">The sequence shown here is derived from an EMBL/GenBank/DDBJ whole genome shotgun (WGS) entry which is preliminary data.</text>
</comment>
<accession>A0A9P3TBN2</accession>
<evidence type="ECO:0000313" key="1">
    <source>
        <dbReference type="EMBL" id="HAT3583666.1"/>
    </source>
</evidence>
<dbReference type="RefSeq" id="WP_047372735.1">
    <property type="nucleotide sequence ID" value="NZ_CABMNU010000005.1"/>
</dbReference>